<name>A0A9W9ZHG5_9CNID</name>
<evidence type="ECO:0000313" key="2">
    <source>
        <dbReference type="Proteomes" id="UP001163046"/>
    </source>
</evidence>
<accession>A0A9W9ZHG5</accession>
<comment type="caution">
    <text evidence="1">The sequence shown here is derived from an EMBL/GenBank/DDBJ whole genome shotgun (WGS) entry which is preliminary data.</text>
</comment>
<dbReference type="Proteomes" id="UP001163046">
    <property type="component" value="Unassembled WGS sequence"/>
</dbReference>
<proteinExistence type="predicted"/>
<dbReference type="EMBL" id="MU826156">
    <property type="protein sequence ID" value="KAJ7381621.1"/>
    <property type="molecule type" value="Genomic_DNA"/>
</dbReference>
<dbReference type="AlphaFoldDB" id="A0A9W9ZHG5"/>
<sequence>NALEDMQTNMRVIIIGCLKEAKYNLQRKLVFNLADRELSSAKFIVATVLHQLQKHTIGSTLRKFFWTIPYSNFNQDFLQEAY</sequence>
<feature type="non-terminal residue" evidence="1">
    <location>
        <position position="82"/>
    </location>
</feature>
<organism evidence="1 2">
    <name type="scientific">Desmophyllum pertusum</name>
    <dbReference type="NCBI Taxonomy" id="174260"/>
    <lineage>
        <taxon>Eukaryota</taxon>
        <taxon>Metazoa</taxon>
        <taxon>Cnidaria</taxon>
        <taxon>Anthozoa</taxon>
        <taxon>Hexacorallia</taxon>
        <taxon>Scleractinia</taxon>
        <taxon>Caryophylliina</taxon>
        <taxon>Caryophylliidae</taxon>
        <taxon>Desmophyllum</taxon>
    </lineage>
</organism>
<feature type="non-terminal residue" evidence="1">
    <location>
        <position position="1"/>
    </location>
</feature>
<gene>
    <name evidence="1" type="ORF">OS493_040075</name>
</gene>
<reference evidence="1" key="1">
    <citation type="submission" date="2023-01" db="EMBL/GenBank/DDBJ databases">
        <title>Genome assembly of the deep-sea coral Lophelia pertusa.</title>
        <authorList>
            <person name="Herrera S."/>
            <person name="Cordes E."/>
        </authorList>
    </citation>
    <scope>NUCLEOTIDE SEQUENCE</scope>
    <source>
        <strain evidence="1">USNM1676648</strain>
        <tissue evidence="1">Polyp</tissue>
    </source>
</reference>
<keyword evidence="2" id="KW-1185">Reference proteome</keyword>
<protein>
    <submittedName>
        <fullName evidence="1">Uncharacterized protein</fullName>
    </submittedName>
</protein>
<evidence type="ECO:0000313" key="1">
    <source>
        <dbReference type="EMBL" id="KAJ7381621.1"/>
    </source>
</evidence>